<accession>A0A754AZY4</accession>
<dbReference type="AlphaFoldDB" id="A0A754AZY4"/>
<proteinExistence type="predicted"/>
<comment type="caution">
    <text evidence="2">The sequence shown here is derived from an EMBL/GenBank/DDBJ whole genome shotgun (WGS) entry which is preliminary data.</text>
</comment>
<organism evidence="2">
    <name type="scientific">Salmonella enterica</name>
    <name type="common">Salmonella choleraesuis</name>
    <dbReference type="NCBI Taxonomy" id="28901"/>
    <lineage>
        <taxon>Bacteria</taxon>
        <taxon>Pseudomonadati</taxon>
        <taxon>Pseudomonadota</taxon>
        <taxon>Gammaproteobacteria</taxon>
        <taxon>Enterobacterales</taxon>
        <taxon>Enterobacteriaceae</taxon>
        <taxon>Salmonella</taxon>
    </lineage>
</organism>
<feature type="region of interest" description="Disordered" evidence="1">
    <location>
        <begin position="66"/>
        <end position="87"/>
    </location>
</feature>
<reference evidence="2" key="2">
    <citation type="submission" date="2020-02" db="EMBL/GenBank/DDBJ databases">
        <authorList>
            <consortium name="NCBI Pathogen Detection Project"/>
        </authorList>
    </citation>
    <scope>NUCLEOTIDE SEQUENCE</scope>
    <source>
        <strain evidence="2">MA.MZ045</strain>
    </source>
</reference>
<feature type="compositionally biased region" description="Basic and acidic residues" evidence="1">
    <location>
        <begin position="73"/>
        <end position="87"/>
    </location>
</feature>
<evidence type="ECO:0000313" key="2">
    <source>
        <dbReference type="EMBL" id="HAF8579426.1"/>
    </source>
</evidence>
<sequence>MNEAKHVIALLLEDVRRIQKVSPNAGTESRIAIAEHYLTSPSVNDKCEEMAKLVSDMVDKKVSDTLTQTSKTMGKETPPDSAEKKPFANLQKRFEKVEVGKRLQENSVMLAAVLITILTEDVFEDVKKSSYLNYCRLARRALMSALDALPDDR</sequence>
<dbReference type="RefSeq" id="WP_139386028.1">
    <property type="nucleotide sequence ID" value="NZ_MXLQ01000006.1"/>
</dbReference>
<evidence type="ECO:0000256" key="1">
    <source>
        <dbReference type="SAM" id="MobiDB-lite"/>
    </source>
</evidence>
<name>A0A754AZY4_SALER</name>
<dbReference type="EMBL" id="DAAWNC010000008">
    <property type="protein sequence ID" value="HAF8579426.1"/>
    <property type="molecule type" value="Genomic_DNA"/>
</dbReference>
<protein>
    <submittedName>
        <fullName evidence="2">Uncharacterized protein</fullName>
    </submittedName>
</protein>
<reference evidence="2" key="1">
    <citation type="journal article" date="2018" name="Genome Biol.">
        <title>SKESA: strategic k-mer extension for scrupulous assemblies.</title>
        <authorList>
            <person name="Souvorov A."/>
            <person name="Agarwala R."/>
            <person name="Lipman D.J."/>
        </authorList>
    </citation>
    <scope>NUCLEOTIDE SEQUENCE</scope>
    <source>
        <strain evidence="2">MA.MZ045</strain>
    </source>
</reference>
<gene>
    <name evidence="2" type="ORF">G5T75_003366</name>
</gene>